<feature type="chain" id="PRO_5014390478" evidence="1">
    <location>
        <begin position="23"/>
        <end position="393"/>
    </location>
</feature>
<reference evidence="3 4" key="1">
    <citation type="journal article" date="2017" name="Mol. Biol. Evol.">
        <title>The 4-celled Tetrabaena socialis nuclear genome reveals the essential components for genetic control of cell number at the origin of multicellularity in the volvocine lineage.</title>
        <authorList>
            <person name="Featherston J."/>
            <person name="Arakaki Y."/>
            <person name="Hanschen E.R."/>
            <person name="Ferris P.J."/>
            <person name="Michod R.E."/>
            <person name="Olson B.J.S.C."/>
            <person name="Nozaki H."/>
            <person name="Durand P.M."/>
        </authorList>
    </citation>
    <scope>NUCLEOTIDE SEQUENCE [LARGE SCALE GENOMIC DNA]</scope>
    <source>
        <strain evidence="3 4">NIES-571</strain>
    </source>
</reference>
<feature type="domain" description="Pherophorin" evidence="2">
    <location>
        <begin position="243"/>
        <end position="387"/>
    </location>
</feature>
<dbReference type="Pfam" id="PF12499">
    <property type="entry name" value="DUF3707"/>
    <property type="match status" value="2"/>
</dbReference>
<organism evidence="3 4">
    <name type="scientific">Tetrabaena socialis</name>
    <dbReference type="NCBI Taxonomy" id="47790"/>
    <lineage>
        <taxon>Eukaryota</taxon>
        <taxon>Viridiplantae</taxon>
        <taxon>Chlorophyta</taxon>
        <taxon>core chlorophytes</taxon>
        <taxon>Chlorophyceae</taxon>
        <taxon>CS clade</taxon>
        <taxon>Chlamydomonadales</taxon>
        <taxon>Tetrabaenaceae</taxon>
        <taxon>Tetrabaena</taxon>
    </lineage>
</organism>
<keyword evidence="4" id="KW-1185">Reference proteome</keyword>
<evidence type="ECO:0000313" key="3">
    <source>
        <dbReference type="EMBL" id="PNH09773.1"/>
    </source>
</evidence>
<proteinExistence type="predicted"/>
<dbReference type="EMBL" id="PGGS01000079">
    <property type="protein sequence ID" value="PNH09773.1"/>
    <property type="molecule type" value="Genomic_DNA"/>
</dbReference>
<keyword evidence="1" id="KW-0732">Signal</keyword>
<comment type="caution">
    <text evidence="3">The sequence shown here is derived from an EMBL/GenBank/DDBJ whole genome shotgun (WGS) entry which is preliminary data.</text>
</comment>
<name>A0A2J8ABD1_9CHLO</name>
<sequence length="393" mass="42264">MMASNALLLALLGAVAVLGTSAGELDFTSRSLLQTTTAVTKRFPFCRCDDRLRRSPFRLNWDSYLNNYAGEQNWVCFKVLVNQTNTLCTGPVADQPPCCKTDLYKLEFNVSPDPACQRASTRVLLFKGLNTVVQGVTIKEETRTIAVDELDLNPAAAILRIAKGLQMPQSVLSTFNGGLPVCVNFRPQVQCTSLQKFFLSPDTVQYAIFNSDKDCCPSGIVGPPGGDSPKAGPPPPEKNFKPNCDTFSGSSYPWRMSVANKTTTPTGERVCIKLYVDPVAARTCNNKWGCCTSPLSKIELLSSGTCKGSISPLTITGQPGTPTSFLWDSTRPVLKFTRLDIPYASGVQGAALCFTLKGPGCTKLSQLCPSGSCAAAVFNPPGNNCCPKVNLDL</sequence>
<dbReference type="OrthoDB" id="532659at2759"/>
<evidence type="ECO:0000256" key="1">
    <source>
        <dbReference type="SAM" id="SignalP"/>
    </source>
</evidence>
<gene>
    <name evidence="3" type="ORF">TSOC_003594</name>
</gene>
<feature type="domain" description="Pherophorin" evidence="2">
    <location>
        <begin position="43"/>
        <end position="217"/>
    </location>
</feature>
<evidence type="ECO:0000259" key="2">
    <source>
        <dbReference type="Pfam" id="PF12499"/>
    </source>
</evidence>
<protein>
    <submittedName>
        <fullName evidence="3">Sulfated surface glycoprotein</fullName>
    </submittedName>
</protein>
<accession>A0A2J8ABD1</accession>
<dbReference type="Proteomes" id="UP000236333">
    <property type="component" value="Unassembled WGS sequence"/>
</dbReference>
<dbReference type="InterPro" id="IPR024616">
    <property type="entry name" value="Pherophorin"/>
</dbReference>
<evidence type="ECO:0000313" key="4">
    <source>
        <dbReference type="Proteomes" id="UP000236333"/>
    </source>
</evidence>
<dbReference type="AlphaFoldDB" id="A0A2J8ABD1"/>
<feature type="signal peptide" evidence="1">
    <location>
        <begin position="1"/>
        <end position="22"/>
    </location>
</feature>